<reference evidence="7 8" key="1">
    <citation type="submission" date="2024-07" db="EMBL/GenBank/DDBJ databases">
        <title>Draft Genome Sequence of Ferrimicrobium acidiphilum Strain YE2023, Isolated from a Pulp of Bioleach Reactor.</title>
        <authorList>
            <person name="Elkina Y.A."/>
            <person name="Bulaeva A.G."/>
            <person name="Beletsky A.V."/>
            <person name="Mardanov A.V."/>
        </authorList>
    </citation>
    <scope>NUCLEOTIDE SEQUENCE [LARGE SCALE GENOMIC DNA]</scope>
    <source>
        <strain evidence="7 8">YE2023</strain>
    </source>
</reference>
<keyword evidence="2" id="KW-1003">Cell membrane</keyword>
<dbReference type="InterPro" id="IPR001851">
    <property type="entry name" value="ABC_transp_permease"/>
</dbReference>
<keyword evidence="3 6" id="KW-0812">Transmembrane</keyword>
<gene>
    <name evidence="7" type="ORF">AB6A68_02970</name>
</gene>
<comment type="subcellular location">
    <subcellularLocation>
        <location evidence="1">Cell membrane</location>
        <topology evidence="1">Multi-pass membrane protein</topology>
    </subcellularLocation>
</comment>
<evidence type="ECO:0000256" key="2">
    <source>
        <dbReference type="ARBA" id="ARBA00022475"/>
    </source>
</evidence>
<evidence type="ECO:0000313" key="8">
    <source>
        <dbReference type="Proteomes" id="UP001560267"/>
    </source>
</evidence>
<feature type="transmembrane region" description="Helical" evidence="6">
    <location>
        <begin position="35"/>
        <end position="55"/>
    </location>
</feature>
<evidence type="ECO:0000256" key="6">
    <source>
        <dbReference type="SAM" id="Phobius"/>
    </source>
</evidence>
<evidence type="ECO:0000256" key="3">
    <source>
        <dbReference type="ARBA" id="ARBA00022692"/>
    </source>
</evidence>
<organism evidence="7 8">
    <name type="scientific">Ferrimicrobium acidiphilum</name>
    <dbReference type="NCBI Taxonomy" id="121039"/>
    <lineage>
        <taxon>Bacteria</taxon>
        <taxon>Bacillati</taxon>
        <taxon>Actinomycetota</taxon>
        <taxon>Acidimicrobiia</taxon>
        <taxon>Acidimicrobiales</taxon>
        <taxon>Acidimicrobiaceae</taxon>
        <taxon>Ferrimicrobium</taxon>
    </lineage>
</organism>
<proteinExistence type="predicted"/>
<dbReference type="Pfam" id="PF02653">
    <property type="entry name" value="BPD_transp_2"/>
    <property type="match status" value="1"/>
</dbReference>
<evidence type="ECO:0000313" key="7">
    <source>
        <dbReference type="EMBL" id="MEX6428801.1"/>
    </source>
</evidence>
<evidence type="ECO:0000256" key="4">
    <source>
        <dbReference type="ARBA" id="ARBA00022989"/>
    </source>
</evidence>
<feature type="transmembrane region" description="Helical" evidence="6">
    <location>
        <begin position="177"/>
        <end position="204"/>
    </location>
</feature>
<keyword evidence="4 6" id="KW-1133">Transmembrane helix</keyword>
<feature type="transmembrane region" description="Helical" evidence="6">
    <location>
        <begin position="235"/>
        <end position="255"/>
    </location>
</feature>
<sequence>MSVVAIDTRPESSRDRVRYVARALFGGAGSVKRPIIFLVLTVVISSFLSSSFFTVSNAKSLLISSSFLVVITVGEAFVIMMGMIDLGVESVLAASGMLAAFFTIYQRMPAIPAVLLTLVIGVLIGVVVGLLVTKGRIPSFIVTLGSYWGFEGVALLINNGSYISPYSFTPPRPLGFGGIAGTMFGLPILILVSFGIVILGQLLISLTPLGTWIKSVGSNEVSARVVGLNTGRLKILVFAISGVLAAFAGVMMTAWAKSIYPNSGTGLSLEAIAAVILGGIPFVGGRGTIVGAAIGAIVIGIVNDLIVLLGLPALWEYIFVALVLVIAGLQARGGADVK</sequence>
<feature type="transmembrane region" description="Helical" evidence="6">
    <location>
        <begin position="111"/>
        <end position="132"/>
    </location>
</feature>
<keyword evidence="8" id="KW-1185">Reference proteome</keyword>
<dbReference type="CDD" id="cd06579">
    <property type="entry name" value="TM_PBP1_transp_AraH_like"/>
    <property type="match status" value="1"/>
</dbReference>
<protein>
    <submittedName>
        <fullName evidence="7">ABC transporter permease</fullName>
    </submittedName>
</protein>
<feature type="transmembrane region" description="Helical" evidence="6">
    <location>
        <begin position="139"/>
        <end position="157"/>
    </location>
</feature>
<dbReference type="RefSeq" id="WP_369084213.1">
    <property type="nucleotide sequence ID" value="NZ_JBFSHR010000006.1"/>
</dbReference>
<feature type="transmembrane region" description="Helical" evidence="6">
    <location>
        <begin position="61"/>
        <end position="79"/>
    </location>
</feature>
<evidence type="ECO:0000256" key="1">
    <source>
        <dbReference type="ARBA" id="ARBA00004651"/>
    </source>
</evidence>
<evidence type="ECO:0000256" key="5">
    <source>
        <dbReference type="ARBA" id="ARBA00023136"/>
    </source>
</evidence>
<feature type="transmembrane region" description="Helical" evidence="6">
    <location>
        <begin position="290"/>
        <end position="311"/>
    </location>
</feature>
<feature type="transmembrane region" description="Helical" evidence="6">
    <location>
        <begin position="317"/>
        <end position="335"/>
    </location>
</feature>
<dbReference type="PANTHER" id="PTHR32196">
    <property type="entry name" value="ABC TRANSPORTER PERMEASE PROTEIN YPHD-RELATED-RELATED"/>
    <property type="match status" value="1"/>
</dbReference>
<dbReference type="Proteomes" id="UP001560267">
    <property type="component" value="Unassembled WGS sequence"/>
</dbReference>
<dbReference type="EMBL" id="JBFSHR010000006">
    <property type="protein sequence ID" value="MEX6428801.1"/>
    <property type="molecule type" value="Genomic_DNA"/>
</dbReference>
<name>A0ABV3Y1H5_9ACTN</name>
<keyword evidence="5 6" id="KW-0472">Membrane</keyword>
<comment type="caution">
    <text evidence="7">The sequence shown here is derived from an EMBL/GenBank/DDBJ whole genome shotgun (WGS) entry which is preliminary data.</text>
</comment>
<accession>A0ABV3Y1H5</accession>